<keyword evidence="3" id="KW-1185">Reference proteome</keyword>
<evidence type="ECO:0000313" key="3">
    <source>
        <dbReference type="Proteomes" id="UP001152747"/>
    </source>
</evidence>
<sequence length="304" mass="35145">MNSKFTHCYQKCCSRRERDPSPRRVSTSYYRPEFVVGPPVKQMLQLRSELPSLFEPITNRQESFHQINRRPMRSANHHQPQQQQQQQQIPMSYTKIARTPSSGFSSASSSENMMMSGLSIEDQQKFHEDLEDPAIEVDLNIFMGSASKFPQPQQHFIPKQQLIQKRPKENSYSFVKQQPDFVDALYSSTSSGIASCSTAASEKSHHATTNLHPQTNSSSSYAPRCRFCWESYVVLTQTMTGVTPVAKMAGPWDWHDLMDAQRNIRCPRFWFFEMERAGTMMKTMENPQQQHQQMEKPRGSTVIY</sequence>
<proteinExistence type="predicted"/>
<feature type="region of interest" description="Disordered" evidence="1">
    <location>
        <begin position="285"/>
        <end position="304"/>
    </location>
</feature>
<name>A0A9P1I6A5_9PELO</name>
<reference evidence="2" key="1">
    <citation type="submission" date="2022-11" db="EMBL/GenBank/DDBJ databases">
        <authorList>
            <person name="Kikuchi T."/>
        </authorList>
    </citation>
    <scope>NUCLEOTIDE SEQUENCE</scope>
    <source>
        <strain evidence="2">PS1010</strain>
    </source>
</reference>
<evidence type="ECO:0000256" key="1">
    <source>
        <dbReference type="SAM" id="MobiDB-lite"/>
    </source>
</evidence>
<dbReference type="AlphaFoldDB" id="A0A9P1I6A5"/>
<accession>A0A9P1I6A5</accession>
<dbReference type="OrthoDB" id="5787390at2759"/>
<evidence type="ECO:0000313" key="2">
    <source>
        <dbReference type="EMBL" id="CAI5439067.1"/>
    </source>
</evidence>
<dbReference type="EMBL" id="CANHGI010000001">
    <property type="protein sequence ID" value="CAI5439067.1"/>
    <property type="molecule type" value="Genomic_DNA"/>
</dbReference>
<comment type="caution">
    <text evidence="2">The sequence shown here is derived from an EMBL/GenBank/DDBJ whole genome shotgun (WGS) entry which is preliminary data.</text>
</comment>
<protein>
    <submittedName>
        <fullName evidence="2">Uncharacterized protein</fullName>
    </submittedName>
</protein>
<dbReference type="Proteomes" id="UP001152747">
    <property type="component" value="Unassembled WGS sequence"/>
</dbReference>
<gene>
    <name evidence="2" type="ORF">CAMP_LOCUS1704</name>
</gene>
<organism evidence="2 3">
    <name type="scientific">Caenorhabditis angaria</name>
    <dbReference type="NCBI Taxonomy" id="860376"/>
    <lineage>
        <taxon>Eukaryota</taxon>
        <taxon>Metazoa</taxon>
        <taxon>Ecdysozoa</taxon>
        <taxon>Nematoda</taxon>
        <taxon>Chromadorea</taxon>
        <taxon>Rhabditida</taxon>
        <taxon>Rhabditina</taxon>
        <taxon>Rhabditomorpha</taxon>
        <taxon>Rhabditoidea</taxon>
        <taxon>Rhabditidae</taxon>
        <taxon>Peloderinae</taxon>
        <taxon>Caenorhabditis</taxon>
    </lineage>
</organism>